<evidence type="ECO:0000256" key="1">
    <source>
        <dbReference type="ARBA" id="ARBA00023002"/>
    </source>
</evidence>
<dbReference type="Gene3D" id="3.20.20.30">
    <property type="entry name" value="Luciferase-like domain"/>
    <property type="match status" value="1"/>
</dbReference>
<feature type="domain" description="Luciferase-like" evidence="3">
    <location>
        <begin position="1"/>
        <end position="305"/>
    </location>
</feature>
<dbReference type="Pfam" id="PF00296">
    <property type="entry name" value="Bac_luciferase"/>
    <property type="match status" value="1"/>
</dbReference>
<keyword evidence="2" id="KW-0503">Monooxygenase</keyword>
<organism evidence="4 6">
    <name type="scientific">Flavobacterium hydatis</name>
    <name type="common">Cytophaga aquatilis</name>
    <dbReference type="NCBI Taxonomy" id="991"/>
    <lineage>
        <taxon>Bacteria</taxon>
        <taxon>Pseudomonadati</taxon>
        <taxon>Bacteroidota</taxon>
        <taxon>Flavobacteriia</taxon>
        <taxon>Flavobacteriales</taxon>
        <taxon>Flavobacteriaceae</taxon>
        <taxon>Flavobacterium</taxon>
    </lineage>
</organism>
<dbReference type="EMBL" id="JPRM01000040">
    <property type="protein sequence ID" value="KFF10335.1"/>
    <property type="molecule type" value="Genomic_DNA"/>
</dbReference>
<evidence type="ECO:0000313" key="6">
    <source>
        <dbReference type="Proteomes" id="UP000028712"/>
    </source>
</evidence>
<dbReference type="eggNOG" id="COG2141">
    <property type="taxonomic scope" value="Bacteria"/>
</dbReference>
<reference evidence="4 6" key="1">
    <citation type="submission" date="2014-07" db="EMBL/GenBank/DDBJ databases">
        <title>Genome of Flavobacterium hydatis DSM 2063.</title>
        <authorList>
            <person name="Pipes S.E."/>
            <person name="Stropko S.J."/>
            <person name="Newman J.D."/>
        </authorList>
    </citation>
    <scope>NUCLEOTIDE SEQUENCE [LARGE SCALE GENOMIC DNA]</scope>
    <source>
        <strain evidence="4 6">DSM 2063</strain>
    </source>
</reference>
<dbReference type="OrthoDB" id="9776438at2"/>
<dbReference type="GO" id="GO:0016705">
    <property type="term" value="F:oxidoreductase activity, acting on paired donors, with incorporation or reduction of molecular oxygen"/>
    <property type="evidence" value="ECO:0007669"/>
    <property type="project" value="InterPro"/>
</dbReference>
<dbReference type="RefSeq" id="WP_035626795.1">
    <property type="nucleotide sequence ID" value="NZ_JBEWQG010000013.1"/>
</dbReference>
<dbReference type="GO" id="GO:0004497">
    <property type="term" value="F:monooxygenase activity"/>
    <property type="evidence" value="ECO:0007669"/>
    <property type="project" value="UniProtKB-KW"/>
</dbReference>
<name>A0A086A0X1_FLAHY</name>
<keyword evidence="1" id="KW-0560">Oxidoreductase</keyword>
<reference evidence="5 7" key="2">
    <citation type="submission" date="2016-11" db="EMBL/GenBank/DDBJ databases">
        <title>Whole genomes of Flavobacteriaceae.</title>
        <authorList>
            <person name="Stine C."/>
            <person name="Li C."/>
            <person name="Tadesse D."/>
        </authorList>
    </citation>
    <scope>NUCLEOTIDE SEQUENCE [LARGE SCALE GENOMIC DNA]</scope>
    <source>
        <strain evidence="5 7">ATCC 29551</strain>
    </source>
</reference>
<dbReference type="SUPFAM" id="SSF51679">
    <property type="entry name" value="Bacterial luciferase-like"/>
    <property type="match status" value="1"/>
</dbReference>
<dbReference type="InterPro" id="IPR011251">
    <property type="entry name" value="Luciferase-like_dom"/>
</dbReference>
<dbReference type="PANTHER" id="PTHR30137:SF8">
    <property type="entry name" value="BLR5498 PROTEIN"/>
    <property type="match status" value="1"/>
</dbReference>
<dbReference type="Proteomes" id="UP000198424">
    <property type="component" value="Unassembled WGS sequence"/>
</dbReference>
<dbReference type="EMBL" id="MUGY01000019">
    <property type="protein sequence ID" value="OXA92680.1"/>
    <property type="molecule type" value="Genomic_DNA"/>
</dbReference>
<evidence type="ECO:0000313" key="7">
    <source>
        <dbReference type="Proteomes" id="UP000198424"/>
    </source>
</evidence>
<dbReference type="AlphaFoldDB" id="A0A086A0X1"/>
<dbReference type="InterPro" id="IPR036661">
    <property type="entry name" value="Luciferase-like_sf"/>
</dbReference>
<sequence>MELGISLFGDLHVDPTTGKIQSAQVRLQELIEEIKLADEVGLDLAGIGEHHRKEYAVSSPEIVLAAAATVTKNIKLTSSVTVLSSSDPVKLYQNFALVDLLSNGRAELMAGRGSFTESFPLFGYELKDYNLLYEEKLDLLLRINAEEKITWKGAFRPDLQDQMVFPRAVNNNLKVWIAAGGTPASVERAGRLGLPLVFAIVAGTPLVNFKPLFEFYKETYLAYGHDMSQFQIGMFSHSLFGNDANDLAKYYYPLYAAQMDRIGKTRGWSPFSQHQFDYGRSRDAALFVGDENQAIDKILHAHELYGMTRFTAHMDVGAPSHSHIMKSIEIFGTKIAPKVRAALAINNK</sequence>
<comment type="caution">
    <text evidence="4">The sequence shown here is derived from an EMBL/GenBank/DDBJ whole genome shotgun (WGS) entry which is preliminary data.</text>
</comment>
<gene>
    <name evidence="5" type="ORF">B0A62_14865</name>
    <name evidence="4" type="ORF">IW20_20895</name>
</gene>
<evidence type="ECO:0000256" key="2">
    <source>
        <dbReference type="ARBA" id="ARBA00023033"/>
    </source>
</evidence>
<proteinExistence type="predicted"/>
<evidence type="ECO:0000259" key="3">
    <source>
        <dbReference type="Pfam" id="PF00296"/>
    </source>
</evidence>
<evidence type="ECO:0000313" key="4">
    <source>
        <dbReference type="EMBL" id="KFF10335.1"/>
    </source>
</evidence>
<dbReference type="PANTHER" id="PTHR30137">
    <property type="entry name" value="LUCIFERASE-LIKE MONOOXYGENASE"/>
    <property type="match status" value="1"/>
</dbReference>
<dbReference type="Proteomes" id="UP000028712">
    <property type="component" value="Unassembled WGS sequence"/>
</dbReference>
<dbReference type="GO" id="GO:0005829">
    <property type="term" value="C:cytosol"/>
    <property type="evidence" value="ECO:0007669"/>
    <property type="project" value="TreeGrafter"/>
</dbReference>
<dbReference type="STRING" id="991.IW20_20895"/>
<evidence type="ECO:0000313" key="5">
    <source>
        <dbReference type="EMBL" id="OXA92680.1"/>
    </source>
</evidence>
<dbReference type="InterPro" id="IPR050766">
    <property type="entry name" value="Bact_Lucif_Oxidored"/>
</dbReference>
<protein>
    <submittedName>
        <fullName evidence="4">Luciferase</fullName>
    </submittedName>
</protein>
<keyword evidence="7" id="KW-1185">Reference proteome</keyword>
<accession>A0A086A0X1</accession>